<evidence type="ECO:0000313" key="3">
    <source>
        <dbReference type="Proteomes" id="UP000316199"/>
    </source>
</evidence>
<dbReference type="PANTHER" id="PTHR47829:SF3">
    <property type="entry name" value="AMINOGLYCOSIDE PHOSPHOTRANSFERASE DOMAIN-CONTAINING PROTEIN"/>
    <property type="match status" value="1"/>
</dbReference>
<dbReference type="EMBL" id="SHAG01000068">
    <property type="protein sequence ID" value="RZO74654.1"/>
    <property type="molecule type" value="Genomic_DNA"/>
</dbReference>
<feature type="domain" description="Aminoglycoside phosphotransferase" evidence="1">
    <location>
        <begin position="39"/>
        <end position="257"/>
    </location>
</feature>
<name>A0A520RWT8_9GAMM</name>
<dbReference type="GO" id="GO:0016740">
    <property type="term" value="F:transferase activity"/>
    <property type="evidence" value="ECO:0007669"/>
    <property type="project" value="UniProtKB-KW"/>
</dbReference>
<sequence>MQQSETTSTIEVQEKHRIDGALLQEFMEDCVEGFSGKLTIREFSYGQSNPTYMLTSGNQRYVMRRKPPGQLLKSAHAIDREYKVISALKSTNVPVPKTYAICTDVNVIGTCFYIMEYVQGRVIADIATGPYSNEDRAQIFDTANSVVAHLHNVDFEATGLSDFGKHTGYVARQIKLWSAQYEYTKTDENPYMDNLIEYLGNQVPEDDSCTIVHGDLQIANMIFDSQKNEVSAVLDWELSTLGSPLADFAYLCRFYRDSLRNIDIKSLGIPSEREYVDLYCERTGRSQISNWDFYLAFNIFKMAAIQQGIAKRVLDGTAASQQAADVGAVAYQTAKVAWAQIDKSVRLD</sequence>
<dbReference type="CDD" id="cd05154">
    <property type="entry name" value="ACAD10_11_N-like"/>
    <property type="match status" value="1"/>
</dbReference>
<dbReference type="InterPro" id="IPR041726">
    <property type="entry name" value="ACAD10_11_N"/>
</dbReference>
<dbReference type="InterPro" id="IPR002575">
    <property type="entry name" value="Aminoglycoside_PTrfase"/>
</dbReference>
<comment type="caution">
    <text evidence="2">The sequence shown here is derived from an EMBL/GenBank/DDBJ whole genome shotgun (WGS) entry which is preliminary data.</text>
</comment>
<dbReference type="AlphaFoldDB" id="A0A520RWT8"/>
<dbReference type="Proteomes" id="UP000316199">
    <property type="component" value="Unassembled WGS sequence"/>
</dbReference>
<dbReference type="InterPro" id="IPR052898">
    <property type="entry name" value="ACAD10-like"/>
</dbReference>
<dbReference type="Pfam" id="PF01636">
    <property type="entry name" value="APH"/>
    <property type="match status" value="1"/>
</dbReference>
<gene>
    <name evidence="2" type="ORF">EVA68_08650</name>
</gene>
<organism evidence="2 3">
    <name type="scientific">OM182 bacterium</name>
    <dbReference type="NCBI Taxonomy" id="2510334"/>
    <lineage>
        <taxon>Bacteria</taxon>
        <taxon>Pseudomonadati</taxon>
        <taxon>Pseudomonadota</taxon>
        <taxon>Gammaproteobacteria</taxon>
        <taxon>OMG group</taxon>
        <taxon>OM182 clade</taxon>
    </lineage>
</organism>
<keyword evidence="2" id="KW-0808">Transferase</keyword>
<evidence type="ECO:0000259" key="1">
    <source>
        <dbReference type="Pfam" id="PF01636"/>
    </source>
</evidence>
<proteinExistence type="predicted"/>
<protein>
    <submittedName>
        <fullName evidence="2">Phosphotransferase family protein</fullName>
    </submittedName>
</protein>
<accession>A0A520RWT8</accession>
<dbReference type="PANTHER" id="PTHR47829">
    <property type="entry name" value="HYDROLASE, PUTATIVE (AFU_ORTHOLOGUE AFUA_1G12880)-RELATED"/>
    <property type="match status" value="1"/>
</dbReference>
<dbReference type="Gene3D" id="3.90.1200.10">
    <property type="match status" value="1"/>
</dbReference>
<dbReference type="Gene3D" id="3.30.200.20">
    <property type="entry name" value="Phosphorylase Kinase, domain 1"/>
    <property type="match status" value="1"/>
</dbReference>
<dbReference type="InterPro" id="IPR011009">
    <property type="entry name" value="Kinase-like_dom_sf"/>
</dbReference>
<reference evidence="2 3" key="1">
    <citation type="submission" date="2019-02" db="EMBL/GenBank/DDBJ databases">
        <title>Prokaryotic population dynamics and viral predation in marine succession experiment using metagenomics: the confinement effect.</title>
        <authorList>
            <person name="Haro-Moreno J.M."/>
            <person name="Rodriguez-Valera F."/>
            <person name="Lopez-Perez M."/>
        </authorList>
    </citation>
    <scope>NUCLEOTIDE SEQUENCE [LARGE SCALE GENOMIC DNA]</scope>
    <source>
        <strain evidence="2">MED-G157</strain>
    </source>
</reference>
<dbReference type="SUPFAM" id="SSF56112">
    <property type="entry name" value="Protein kinase-like (PK-like)"/>
    <property type="match status" value="1"/>
</dbReference>
<evidence type="ECO:0000313" key="2">
    <source>
        <dbReference type="EMBL" id="RZO74654.1"/>
    </source>
</evidence>